<evidence type="ECO:0000259" key="7">
    <source>
        <dbReference type="PROSITE" id="PS50237"/>
    </source>
</evidence>
<dbReference type="OrthoDB" id="423283at2759"/>
<dbReference type="GO" id="GO:0005737">
    <property type="term" value="C:cytoplasm"/>
    <property type="evidence" value="ECO:0007669"/>
    <property type="project" value="TreeGrafter"/>
</dbReference>
<feature type="domain" description="HECT" evidence="7">
    <location>
        <begin position="1"/>
        <end position="76"/>
    </location>
</feature>
<comment type="caution">
    <text evidence="8">The sequence shown here is derived from an EMBL/GenBank/DDBJ whole genome shotgun (WGS) entry which is preliminary data.</text>
</comment>
<feature type="non-terminal residue" evidence="8">
    <location>
        <position position="1"/>
    </location>
</feature>
<accession>A0A5J4R986</accession>
<evidence type="ECO:0000313" key="8">
    <source>
        <dbReference type="EMBL" id="KAA6330309.1"/>
    </source>
</evidence>
<dbReference type="InterPro" id="IPR000569">
    <property type="entry name" value="HECT_dom"/>
</dbReference>
<organism evidence="8 9">
    <name type="scientific">Streblomastix strix</name>
    <dbReference type="NCBI Taxonomy" id="222440"/>
    <lineage>
        <taxon>Eukaryota</taxon>
        <taxon>Metamonada</taxon>
        <taxon>Preaxostyla</taxon>
        <taxon>Oxymonadida</taxon>
        <taxon>Streblomastigidae</taxon>
        <taxon>Streblomastix</taxon>
    </lineage>
</organism>
<comment type="catalytic activity">
    <reaction evidence="1">
        <text>S-ubiquitinyl-[E2 ubiquitin-conjugating enzyme]-L-cysteine + [acceptor protein]-L-lysine = [E2 ubiquitin-conjugating enzyme]-L-cysteine + N(6)-ubiquitinyl-[acceptor protein]-L-lysine.</text>
        <dbReference type="EC" id="2.3.2.26"/>
    </reaction>
</comment>
<dbReference type="PANTHER" id="PTHR11254:SF440">
    <property type="entry name" value="E3 UBIQUITIN-PROTEIN LIGASE NEDD-4"/>
    <property type="match status" value="1"/>
</dbReference>
<proteinExistence type="predicted"/>
<dbReference type="AlphaFoldDB" id="A0A5J4R986"/>
<comment type="pathway">
    <text evidence="2">Protein modification; protein ubiquitination.</text>
</comment>
<dbReference type="GO" id="GO:0061630">
    <property type="term" value="F:ubiquitin protein ligase activity"/>
    <property type="evidence" value="ECO:0007669"/>
    <property type="project" value="UniProtKB-EC"/>
</dbReference>
<dbReference type="PROSITE" id="PS50237">
    <property type="entry name" value="HECT"/>
    <property type="match status" value="1"/>
</dbReference>
<keyword evidence="5 6" id="KW-0833">Ubl conjugation pathway</keyword>
<dbReference type="InterPro" id="IPR050409">
    <property type="entry name" value="E3_ubiq-protein_ligase"/>
</dbReference>
<dbReference type="InterPro" id="IPR035983">
    <property type="entry name" value="Hect_E3_ubiquitin_ligase"/>
</dbReference>
<reference evidence="8 9" key="1">
    <citation type="submission" date="2019-03" db="EMBL/GenBank/DDBJ databases">
        <title>Single cell metagenomics reveals metabolic interactions within the superorganism composed of flagellate Streblomastix strix and complex community of Bacteroidetes bacteria on its surface.</title>
        <authorList>
            <person name="Treitli S.C."/>
            <person name="Kolisko M."/>
            <person name="Husnik F."/>
            <person name="Keeling P."/>
            <person name="Hampl V."/>
        </authorList>
    </citation>
    <scope>NUCLEOTIDE SEQUENCE [LARGE SCALE GENOMIC DNA]</scope>
    <source>
        <strain evidence="8">ST1C</strain>
    </source>
</reference>
<dbReference type="PANTHER" id="PTHR11254">
    <property type="entry name" value="HECT DOMAIN UBIQUITIN-PROTEIN LIGASE"/>
    <property type="match status" value="1"/>
</dbReference>
<sequence>ECSIYGEDTVDYGGISREWFTLILPEITNPNYPHFEGGGDVDKYIYHINSLSNVNQDHLQYFRCLRRVLAKVLIQNFPSQNSLLTFDIQNSS</sequence>
<evidence type="ECO:0000313" key="9">
    <source>
        <dbReference type="Proteomes" id="UP000324800"/>
    </source>
</evidence>
<dbReference type="EMBL" id="SNRW01042867">
    <property type="protein sequence ID" value="KAA6330309.1"/>
    <property type="molecule type" value="Genomic_DNA"/>
</dbReference>
<dbReference type="EC" id="2.3.2.26" evidence="3"/>
<evidence type="ECO:0000256" key="1">
    <source>
        <dbReference type="ARBA" id="ARBA00000885"/>
    </source>
</evidence>
<evidence type="ECO:0000256" key="5">
    <source>
        <dbReference type="ARBA" id="ARBA00022786"/>
    </source>
</evidence>
<dbReference type="GO" id="GO:0006511">
    <property type="term" value="P:ubiquitin-dependent protein catabolic process"/>
    <property type="evidence" value="ECO:0007669"/>
    <property type="project" value="TreeGrafter"/>
</dbReference>
<dbReference type="Proteomes" id="UP000324800">
    <property type="component" value="Unassembled WGS sequence"/>
</dbReference>
<comment type="caution">
    <text evidence="6">Lacks conserved residue(s) required for the propagation of feature annotation.</text>
</comment>
<name>A0A5J4R986_9EUKA</name>
<evidence type="ECO:0000256" key="2">
    <source>
        <dbReference type="ARBA" id="ARBA00004906"/>
    </source>
</evidence>
<dbReference type="SUPFAM" id="SSF56204">
    <property type="entry name" value="Hect, E3 ligase catalytic domain"/>
    <property type="match status" value="1"/>
</dbReference>
<gene>
    <name evidence="8" type="ORF">EZS28_053515</name>
</gene>
<keyword evidence="4" id="KW-0808">Transferase</keyword>
<protein>
    <recommendedName>
        <fullName evidence="3">HECT-type E3 ubiquitin transferase</fullName>
        <ecNumber evidence="3">2.3.2.26</ecNumber>
    </recommendedName>
</protein>
<dbReference type="GO" id="GO:0016567">
    <property type="term" value="P:protein ubiquitination"/>
    <property type="evidence" value="ECO:0007669"/>
    <property type="project" value="TreeGrafter"/>
</dbReference>
<evidence type="ECO:0000256" key="4">
    <source>
        <dbReference type="ARBA" id="ARBA00022679"/>
    </source>
</evidence>
<evidence type="ECO:0000256" key="3">
    <source>
        <dbReference type="ARBA" id="ARBA00012485"/>
    </source>
</evidence>
<dbReference type="Gene3D" id="3.90.1750.10">
    <property type="entry name" value="Hect, E3 ligase catalytic domains"/>
    <property type="match status" value="1"/>
</dbReference>
<evidence type="ECO:0000256" key="6">
    <source>
        <dbReference type="PROSITE-ProRule" id="PRU00104"/>
    </source>
</evidence>